<dbReference type="EMBL" id="JAYKXN010000004">
    <property type="protein sequence ID" value="KAK7294565.1"/>
    <property type="molecule type" value="Genomic_DNA"/>
</dbReference>
<accession>A0AAN9J8Z6</accession>
<dbReference type="Proteomes" id="UP001359559">
    <property type="component" value="Unassembled WGS sequence"/>
</dbReference>
<evidence type="ECO:0000313" key="2">
    <source>
        <dbReference type="Proteomes" id="UP001359559"/>
    </source>
</evidence>
<organism evidence="1 2">
    <name type="scientific">Clitoria ternatea</name>
    <name type="common">Butterfly pea</name>
    <dbReference type="NCBI Taxonomy" id="43366"/>
    <lineage>
        <taxon>Eukaryota</taxon>
        <taxon>Viridiplantae</taxon>
        <taxon>Streptophyta</taxon>
        <taxon>Embryophyta</taxon>
        <taxon>Tracheophyta</taxon>
        <taxon>Spermatophyta</taxon>
        <taxon>Magnoliopsida</taxon>
        <taxon>eudicotyledons</taxon>
        <taxon>Gunneridae</taxon>
        <taxon>Pentapetalae</taxon>
        <taxon>rosids</taxon>
        <taxon>fabids</taxon>
        <taxon>Fabales</taxon>
        <taxon>Fabaceae</taxon>
        <taxon>Papilionoideae</taxon>
        <taxon>50 kb inversion clade</taxon>
        <taxon>NPAAA clade</taxon>
        <taxon>indigoferoid/millettioid clade</taxon>
        <taxon>Phaseoleae</taxon>
        <taxon>Clitoria</taxon>
    </lineage>
</organism>
<dbReference type="AlphaFoldDB" id="A0AAN9J8Z6"/>
<comment type="caution">
    <text evidence="1">The sequence shown here is derived from an EMBL/GenBank/DDBJ whole genome shotgun (WGS) entry which is preliminary data.</text>
</comment>
<keyword evidence="2" id="KW-1185">Reference proteome</keyword>
<proteinExistence type="predicted"/>
<name>A0AAN9J8Z6_CLITE</name>
<evidence type="ECO:0000313" key="1">
    <source>
        <dbReference type="EMBL" id="KAK7294565.1"/>
    </source>
</evidence>
<protein>
    <submittedName>
        <fullName evidence="1">Uncharacterized protein</fullName>
    </submittedName>
</protein>
<reference evidence="1 2" key="1">
    <citation type="submission" date="2024-01" db="EMBL/GenBank/DDBJ databases">
        <title>The genomes of 5 underutilized Papilionoideae crops provide insights into root nodulation and disease resistance.</title>
        <authorList>
            <person name="Yuan L."/>
        </authorList>
    </citation>
    <scope>NUCLEOTIDE SEQUENCE [LARGE SCALE GENOMIC DNA]</scope>
    <source>
        <strain evidence="1">LY-2023</strain>
        <tissue evidence="1">Leaf</tissue>
    </source>
</reference>
<gene>
    <name evidence="1" type="ORF">RJT34_17454</name>
</gene>
<sequence>MKRDWYRTCSKCKKLIPNVNQTGLDRYYCMKSTLSRFYVTNVNEPWSIFLVKWWTFYKDLSYNKRMFNQSVEM</sequence>